<dbReference type="Proteomes" id="UP000265361">
    <property type="component" value="Unassembled WGS sequence"/>
</dbReference>
<accession>A0A399QN58</accession>
<name>A0A399QN58_9MICO</name>
<comment type="caution">
    <text evidence="1">The sequence shown here is derived from an EMBL/GenBank/DDBJ whole genome shotgun (WGS) entry which is preliminary data.</text>
</comment>
<evidence type="ECO:0000313" key="2">
    <source>
        <dbReference type="Proteomes" id="UP000265361"/>
    </source>
</evidence>
<organism evidence="1 2">
    <name type="scientific">Clavibacter nebraskensis</name>
    <dbReference type="NCBI Taxonomy" id="31963"/>
    <lineage>
        <taxon>Bacteria</taxon>
        <taxon>Bacillati</taxon>
        <taxon>Actinomycetota</taxon>
        <taxon>Actinomycetes</taxon>
        <taxon>Micrococcales</taxon>
        <taxon>Microbacteriaceae</taxon>
        <taxon>Clavibacter</taxon>
    </lineage>
</organism>
<sequence length="67" mass="7120">MCFRLGGDYLLYLEPFELEAGVPTGQYVIVGGVAAWEKAPSGELEGMAGESKLPDVVTQSDIQASLD</sequence>
<evidence type="ECO:0000313" key="1">
    <source>
        <dbReference type="EMBL" id="RIJ18667.1"/>
    </source>
</evidence>
<reference evidence="1 2" key="1">
    <citation type="submission" date="2018-08" db="EMBL/GenBank/DDBJ databases">
        <title>Genome Sequence of Clavibacter michiganensis Subspecies type strains, and the Atypical Peach-Colored Strains Isolated from Tomato.</title>
        <authorList>
            <person name="Osdaghi E."/>
            <person name="Portier P."/>
            <person name="Briand M."/>
            <person name="Jacques M.-A."/>
        </authorList>
    </citation>
    <scope>NUCLEOTIDE SEQUENCE [LARGE SCALE GENOMIC DNA]</scope>
    <source>
        <strain evidence="1 2">CFBP 7577</strain>
    </source>
</reference>
<gene>
    <name evidence="1" type="ORF">DZF97_01430</name>
</gene>
<dbReference type="AlphaFoldDB" id="A0A399QN58"/>
<dbReference type="EMBL" id="QWED01000015">
    <property type="protein sequence ID" value="RIJ18667.1"/>
    <property type="molecule type" value="Genomic_DNA"/>
</dbReference>
<protein>
    <submittedName>
        <fullName evidence="1">Uncharacterized protein</fullName>
    </submittedName>
</protein>
<proteinExistence type="predicted"/>